<dbReference type="AlphaFoldDB" id="A0A026W391"/>
<dbReference type="InterPro" id="IPR048367">
    <property type="entry name" value="TNP-like_RNaseH_C"/>
</dbReference>
<feature type="domain" description="Transposable element P transposase-like RNase H C-terminal" evidence="1">
    <location>
        <begin position="57"/>
        <end position="89"/>
    </location>
</feature>
<evidence type="ECO:0000313" key="2">
    <source>
        <dbReference type="EMBL" id="EZA50545.1"/>
    </source>
</evidence>
<keyword evidence="3" id="KW-1185">Reference proteome</keyword>
<reference evidence="2 3" key="1">
    <citation type="journal article" date="2014" name="Curr. Biol.">
        <title>The genome of the clonal raider ant Cerapachys biroi.</title>
        <authorList>
            <person name="Oxley P.R."/>
            <person name="Ji L."/>
            <person name="Fetter-Pruneda I."/>
            <person name="McKenzie S.K."/>
            <person name="Li C."/>
            <person name="Hu H."/>
            <person name="Zhang G."/>
            <person name="Kronauer D.J."/>
        </authorList>
    </citation>
    <scope>NUCLEOTIDE SEQUENCE [LARGE SCALE GENOMIC DNA]</scope>
</reference>
<accession>A0A026W391</accession>
<dbReference type="EMBL" id="KK107453">
    <property type="protein sequence ID" value="EZA50545.1"/>
    <property type="molecule type" value="Genomic_DNA"/>
</dbReference>
<evidence type="ECO:0000313" key="3">
    <source>
        <dbReference type="Proteomes" id="UP000053097"/>
    </source>
</evidence>
<proteinExistence type="predicted"/>
<dbReference type="PANTHER" id="PTHR47577:SF2">
    <property type="entry name" value="THAP DOMAIN CONTAINING 9"/>
    <property type="match status" value="1"/>
</dbReference>
<organism evidence="2 3">
    <name type="scientific">Ooceraea biroi</name>
    <name type="common">Clonal raider ant</name>
    <name type="synonym">Cerapachys biroi</name>
    <dbReference type="NCBI Taxonomy" id="2015173"/>
    <lineage>
        <taxon>Eukaryota</taxon>
        <taxon>Metazoa</taxon>
        <taxon>Ecdysozoa</taxon>
        <taxon>Arthropoda</taxon>
        <taxon>Hexapoda</taxon>
        <taxon>Insecta</taxon>
        <taxon>Pterygota</taxon>
        <taxon>Neoptera</taxon>
        <taxon>Endopterygota</taxon>
        <taxon>Hymenoptera</taxon>
        <taxon>Apocrita</taxon>
        <taxon>Aculeata</taxon>
        <taxon>Formicoidea</taxon>
        <taxon>Formicidae</taxon>
        <taxon>Dorylinae</taxon>
        <taxon>Ooceraea</taxon>
    </lineage>
</organism>
<gene>
    <name evidence="2" type="ORF">X777_10896</name>
</gene>
<protein>
    <recommendedName>
        <fullName evidence="1">Transposable element P transposase-like RNase H C-terminal domain-containing protein</fullName>
    </recommendedName>
</protein>
<dbReference type="PANTHER" id="PTHR47577">
    <property type="entry name" value="THAP DOMAIN-CONTAINING PROTEIN 6"/>
    <property type="match status" value="1"/>
</dbReference>
<dbReference type="Pfam" id="PF21789">
    <property type="entry name" value="TNP-like_RNaseH_C"/>
    <property type="match status" value="1"/>
</dbReference>
<evidence type="ECO:0000259" key="1">
    <source>
        <dbReference type="Pfam" id="PF21789"/>
    </source>
</evidence>
<name>A0A026W391_OOCBI</name>
<dbReference type="Proteomes" id="UP000053097">
    <property type="component" value="Unassembled WGS sequence"/>
</dbReference>
<sequence>MEKHINYLYSLKVHNHLLLCISKRRTFIIGFAAAVKSILQIAKDILVESSMKYLMTYRFSQDHLELFFAQVRRRNSWNNNPNVMQFTSAIKSLLVKNSISTSANSNCVTFETENEIGLFQLRWAKNNYTKWHNNVQWETSNDYTIDDDFDSDSDVLKGKLELLVKSVANCTHTYTKIKVEILFIKISQFVRTKLRRPPLGIK</sequence>